<dbReference type="SUPFAM" id="SSF50156">
    <property type="entry name" value="PDZ domain-like"/>
    <property type="match status" value="1"/>
</dbReference>
<keyword evidence="8 11" id="KW-1133">Transmembrane helix</keyword>
<comment type="caution">
    <text evidence="13">The sequence shown here is derived from an EMBL/GenBank/DDBJ whole genome shotgun (WGS) entry which is preliminary data.</text>
</comment>
<evidence type="ECO:0000256" key="9">
    <source>
        <dbReference type="ARBA" id="ARBA00023049"/>
    </source>
</evidence>
<feature type="transmembrane region" description="Helical" evidence="11">
    <location>
        <begin position="355"/>
        <end position="376"/>
    </location>
</feature>
<gene>
    <name evidence="13" type="ORF">UU24_C0001G0039</name>
</gene>
<keyword evidence="7" id="KW-0862">Zinc</keyword>
<reference evidence="13 14" key="1">
    <citation type="journal article" date="2015" name="Nature">
        <title>rRNA introns, odd ribosomes, and small enigmatic genomes across a large radiation of phyla.</title>
        <authorList>
            <person name="Brown C.T."/>
            <person name="Hug L.A."/>
            <person name="Thomas B.C."/>
            <person name="Sharon I."/>
            <person name="Castelle C.J."/>
            <person name="Singh A."/>
            <person name="Wilkins M.J."/>
            <person name="Williams K.H."/>
            <person name="Banfield J.F."/>
        </authorList>
    </citation>
    <scope>NUCLEOTIDE SEQUENCE [LARGE SCALE GENOMIC DNA]</scope>
</reference>
<proteinExistence type="inferred from homology"/>
<evidence type="ECO:0000256" key="10">
    <source>
        <dbReference type="ARBA" id="ARBA00023136"/>
    </source>
</evidence>
<dbReference type="EMBL" id="LBZW01000001">
    <property type="protein sequence ID" value="KKR79880.1"/>
    <property type="molecule type" value="Genomic_DNA"/>
</dbReference>
<evidence type="ECO:0000313" key="14">
    <source>
        <dbReference type="Proteomes" id="UP000034749"/>
    </source>
</evidence>
<feature type="transmembrane region" description="Helical" evidence="11">
    <location>
        <begin position="308"/>
        <end position="328"/>
    </location>
</feature>
<dbReference type="GO" id="GO:0004222">
    <property type="term" value="F:metalloendopeptidase activity"/>
    <property type="evidence" value="ECO:0007669"/>
    <property type="project" value="InterPro"/>
</dbReference>
<evidence type="ECO:0000256" key="5">
    <source>
        <dbReference type="ARBA" id="ARBA00022692"/>
    </source>
</evidence>
<dbReference type="GO" id="GO:0006508">
    <property type="term" value="P:proteolysis"/>
    <property type="evidence" value="ECO:0007669"/>
    <property type="project" value="UniProtKB-KW"/>
</dbReference>
<evidence type="ECO:0000259" key="12">
    <source>
        <dbReference type="Pfam" id="PF02163"/>
    </source>
</evidence>
<dbReference type="Pfam" id="PF02163">
    <property type="entry name" value="Peptidase_M50"/>
    <property type="match status" value="1"/>
</dbReference>
<dbReference type="InterPro" id="IPR008915">
    <property type="entry name" value="Peptidase_M50"/>
</dbReference>
<dbReference type="PANTHER" id="PTHR42837">
    <property type="entry name" value="REGULATOR OF SIGMA-E PROTEASE RSEP"/>
    <property type="match status" value="1"/>
</dbReference>
<evidence type="ECO:0000256" key="1">
    <source>
        <dbReference type="ARBA" id="ARBA00001947"/>
    </source>
</evidence>
<dbReference type="InterPro" id="IPR004387">
    <property type="entry name" value="Pept_M50_Zn"/>
</dbReference>
<keyword evidence="6" id="KW-0378">Hydrolase</keyword>
<keyword evidence="10 11" id="KW-0472">Membrane</keyword>
<evidence type="ECO:0000256" key="11">
    <source>
        <dbReference type="SAM" id="Phobius"/>
    </source>
</evidence>
<evidence type="ECO:0000256" key="6">
    <source>
        <dbReference type="ARBA" id="ARBA00022801"/>
    </source>
</evidence>
<dbReference type="GO" id="GO:0016020">
    <property type="term" value="C:membrane"/>
    <property type="evidence" value="ECO:0007669"/>
    <property type="project" value="UniProtKB-SubCell"/>
</dbReference>
<keyword evidence="9 13" id="KW-0482">Metalloprotease</keyword>
<accession>A0A0G0W6M4</accession>
<dbReference type="Gene3D" id="2.30.42.10">
    <property type="match status" value="1"/>
</dbReference>
<evidence type="ECO:0000256" key="2">
    <source>
        <dbReference type="ARBA" id="ARBA00004141"/>
    </source>
</evidence>
<organism evidence="13 14">
    <name type="scientific">Candidatus Nomurabacteria bacterium GW2011_GWA2_40_9</name>
    <dbReference type="NCBI Taxonomy" id="1618734"/>
    <lineage>
        <taxon>Bacteria</taxon>
        <taxon>Candidatus Nomuraibacteriota</taxon>
    </lineage>
</organism>
<dbReference type="AlphaFoldDB" id="A0A0G0W6M4"/>
<evidence type="ECO:0000256" key="7">
    <source>
        <dbReference type="ARBA" id="ARBA00022833"/>
    </source>
</evidence>
<evidence type="ECO:0000313" key="13">
    <source>
        <dbReference type="EMBL" id="KKR79880.1"/>
    </source>
</evidence>
<keyword evidence="4 13" id="KW-0645">Protease</keyword>
<dbReference type="InterPro" id="IPR036034">
    <property type="entry name" value="PDZ_sf"/>
</dbReference>
<dbReference type="CDD" id="cd06163">
    <property type="entry name" value="S2P-M50_PDZ_RseP-like"/>
    <property type="match status" value="1"/>
</dbReference>
<evidence type="ECO:0000256" key="3">
    <source>
        <dbReference type="ARBA" id="ARBA00007931"/>
    </source>
</evidence>
<feature type="transmembrane region" description="Helical" evidence="11">
    <location>
        <begin position="94"/>
        <end position="117"/>
    </location>
</feature>
<keyword evidence="5 11" id="KW-0812">Transmembrane</keyword>
<comment type="similarity">
    <text evidence="3">Belongs to the peptidase M50B family.</text>
</comment>
<protein>
    <submittedName>
        <fullName evidence="13">RIP metalloprotease RseP</fullName>
    </submittedName>
</protein>
<evidence type="ECO:0000256" key="4">
    <source>
        <dbReference type="ARBA" id="ARBA00022670"/>
    </source>
</evidence>
<dbReference type="PANTHER" id="PTHR42837:SF2">
    <property type="entry name" value="MEMBRANE METALLOPROTEASE ARASP2, CHLOROPLASTIC-RELATED"/>
    <property type="match status" value="1"/>
</dbReference>
<name>A0A0G0W6M4_9BACT</name>
<dbReference type="Proteomes" id="UP000034749">
    <property type="component" value="Unassembled WGS sequence"/>
</dbReference>
<evidence type="ECO:0000256" key="8">
    <source>
        <dbReference type="ARBA" id="ARBA00022989"/>
    </source>
</evidence>
<comment type="cofactor">
    <cofactor evidence="1">
        <name>Zn(2+)</name>
        <dbReference type="ChEBI" id="CHEBI:29105"/>
    </cofactor>
</comment>
<comment type="subcellular location">
    <subcellularLocation>
        <location evidence="2">Membrane</location>
        <topology evidence="2">Multi-pass membrane protein</topology>
    </subcellularLocation>
</comment>
<sequence length="383" mass="41825">MNILIFVIILFVLVVGHEMGHFSAAKFFGIRVDEFGFGWPPKIFGIKKGETEYSFNLLPIGGFVKIFGEDPNDENTRGPDASRSFVNKPKSKQAVVLLAGVIANFLLAWLLFSFGLMSGLPMSAGSQPANFDLQNINLTIVQVAKGSSAEEAGLRVQDKLIFAKSGYDSISDFPPEVFQDFVLNHQNQEIEIGYLRGKSEFEKGLTISQILNEQNDKVIYVTVIPSIYNQTDDRPSIGIAMDTIGFIKLSFFSALVEGMKIDWNVTKGTVIGLYTLIADGIKGEGSLSSVSGPVGMVGIVGDAHKFGFAYLLSFAAIISVNLAIINLIPFPALDGGRLLFLFIEKIKGSRINPKIANTANMIGFVILILLMLLVTYHDIVNLI</sequence>
<dbReference type="PATRIC" id="fig|1618734.3.peg.42"/>
<feature type="domain" description="Peptidase M50" evidence="12">
    <location>
        <begin position="6"/>
        <end position="370"/>
    </location>
</feature>